<proteinExistence type="predicted"/>
<dbReference type="Proteomes" id="UP000799777">
    <property type="component" value="Unassembled WGS sequence"/>
</dbReference>
<sequence>MTADEEMHKLDREYLEKLEEDKSCKRTRKFEFEEGEDNSEFDGGDKDQGDCGVAITVHLDKDGVQYKNKYFSTCGGSFLNVDMFEAYLKRLLKYERKLLERGLTEIRDYPTHNWELKYGPAFQYVIVLCEGLDPSISYVEAWARKQSCEQQEPSRDQNVPSQSEKQTLLKLQSLWMLQPARSRLRY</sequence>
<gene>
    <name evidence="1" type="ORF">EK21DRAFT_118015</name>
</gene>
<keyword evidence="2" id="KW-1185">Reference proteome</keyword>
<reference evidence="1" key="1">
    <citation type="journal article" date="2020" name="Stud. Mycol.">
        <title>101 Dothideomycetes genomes: a test case for predicting lifestyles and emergence of pathogens.</title>
        <authorList>
            <person name="Haridas S."/>
            <person name="Albert R."/>
            <person name="Binder M."/>
            <person name="Bloem J."/>
            <person name="Labutti K."/>
            <person name="Salamov A."/>
            <person name="Andreopoulos B."/>
            <person name="Baker S."/>
            <person name="Barry K."/>
            <person name="Bills G."/>
            <person name="Bluhm B."/>
            <person name="Cannon C."/>
            <person name="Castanera R."/>
            <person name="Culley D."/>
            <person name="Daum C."/>
            <person name="Ezra D."/>
            <person name="Gonzalez J."/>
            <person name="Henrissat B."/>
            <person name="Kuo A."/>
            <person name="Liang C."/>
            <person name="Lipzen A."/>
            <person name="Lutzoni F."/>
            <person name="Magnuson J."/>
            <person name="Mondo S."/>
            <person name="Nolan M."/>
            <person name="Ohm R."/>
            <person name="Pangilinan J."/>
            <person name="Park H.-J."/>
            <person name="Ramirez L."/>
            <person name="Alfaro M."/>
            <person name="Sun H."/>
            <person name="Tritt A."/>
            <person name="Yoshinaga Y."/>
            <person name="Zwiers L.-H."/>
            <person name="Turgeon B."/>
            <person name="Goodwin S."/>
            <person name="Spatafora J."/>
            <person name="Crous P."/>
            <person name="Grigoriev I."/>
        </authorList>
    </citation>
    <scope>NUCLEOTIDE SEQUENCE</scope>
    <source>
        <strain evidence="1">CBS 110217</strain>
    </source>
</reference>
<evidence type="ECO:0000313" key="2">
    <source>
        <dbReference type="Proteomes" id="UP000799777"/>
    </source>
</evidence>
<name>A0A9P4LGH7_9PLEO</name>
<protein>
    <submittedName>
        <fullName evidence="1">Uncharacterized protein</fullName>
    </submittedName>
</protein>
<evidence type="ECO:0000313" key="1">
    <source>
        <dbReference type="EMBL" id="KAF2024225.1"/>
    </source>
</evidence>
<organism evidence="1 2">
    <name type="scientific">Setomelanomma holmii</name>
    <dbReference type="NCBI Taxonomy" id="210430"/>
    <lineage>
        <taxon>Eukaryota</taxon>
        <taxon>Fungi</taxon>
        <taxon>Dikarya</taxon>
        <taxon>Ascomycota</taxon>
        <taxon>Pezizomycotina</taxon>
        <taxon>Dothideomycetes</taxon>
        <taxon>Pleosporomycetidae</taxon>
        <taxon>Pleosporales</taxon>
        <taxon>Pleosporineae</taxon>
        <taxon>Phaeosphaeriaceae</taxon>
        <taxon>Setomelanomma</taxon>
    </lineage>
</organism>
<comment type="caution">
    <text evidence="1">The sequence shown here is derived from an EMBL/GenBank/DDBJ whole genome shotgun (WGS) entry which is preliminary data.</text>
</comment>
<accession>A0A9P4LGH7</accession>
<dbReference type="AlphaFoldDB" id="A0A9P4LGH7"/>
<dbReference type="EMBL" id="ML978304">
    <property type="protein sequence ID" value="KAF2024225.1"/>
    <property type="molecule type" value="Genomic_DNA"/>
</dbReference>